<dbReference type="PROSITE" id="PS51257">
    <property type="entry name" value="PROKAR_LIPOPROTEIN"/>
    <property type="match status" value="1"/>
</dbReference>
<sequence>MNKLFTLVLLAFSAFACNKTKETSIHKIMIHSVNLYIDTSSDVSCQDFNLTFGNHVKDKSIEDKAILTEFENLLKETQKIKKNKSVDVRRKIVIYYKDKTVDALCAGRFNILINNQLLEENTDLLNFVHDL</sequence>
<name>A0ABX7QGP0_9FLAO</name>
<accession>A0ABX7QGP0</accession>
<dbReference type="RefSeq" id="WP_207297411.1">
    <property type="nucleotide sequence ID" value="NZ_CP071448.1"/>
</dbReference>
<proteinExistence type="predicted"/>
<dbReference type="Proteomes" id="UP000663440">
    <property type="component" value="Chromosome"/>
</dbReference>
<evidence type="ECO:0000313" key="3">
    <source>
        <dbReference type="Proteomes" id="UP000663440"/>
    </source>
</evidence>
<keyword evidence="3" id="KW-1185">Reference proteome</keyword>
<protein>
    <submittedName>
        <fullName evidence="2">Uncharacterized protein</fullName>
    </submittedName>
</protein>
<gene>
    <name evidence="2" type="ORF">J0383_05340</name>
</gene>
<feature type="chain" id="PRO_5045541075" evidence="1">
    <location>
        <begin position="17"/>
        <end position="131"/>
    </location>
</feature>
<organism evidence="2 3">
    <name type="scientific">Flavobacterium endoglycinae</name>
    <dbReference type="NCBI Taxonomy" id="2816357"/>
    <lineage>
        <taxon>Bacteria</taxon>
        <taxon>Pseudomonadati</taxon>
        <taxon>Bacteroidota</taxon>
        <taxon>Flavobacteriia</taxon>
        <taxon>Flavobacteriales</taxon>
        <taxon>Flavobacteriaceae</taxon>
        <taxon>Flavobacterium</taxon>
    </lineage>
</organism>
<feature type="signal peptide" evidence="1">
    <location>
        <begin position="1"/>
        <end position="16"/>
    </location>
</feature>
<evidence type="ECO:0000256" key="1">
    <source>
        <dbReference type="SAM" id="SignalP"/>
    </source>
</evidence>
<reference evidence="2 3" key="1">
    <citation type="submission" date="2021-03" db="EMBL/GenBank/DDBJ databases">
        <title>Flavobacterium kribbensis sp. nov, an endophytic bacteria, isolated from soybean.</title>
        <authorList>
            <person name="Lee J."/>
            <person name="Seo J."/>
        </authorList>
    </citation>
    <scope>NUCLEOTIDE SEQUENCE [LARGE SCALE GENOMIC DNA]</scope>
    <source>
        <strain evidence="2 3">BB8</strain>
    </source>
</reference>
<dbReference type="EMBL" id="CP071448">
    <property type="protein sequence ID" value="QSW90244.1"/>
    <property type="molecule type" value="Genomic_DNA"/>
</dbReference>
<evidence type="ECO:0000313" key="2">
    <source>
        <dbReference type="EMBL" id="QSW90244.1"/>
    </source>
</evidence>
<keyword evidence="1" id="KW-0732">Signal</keyword>